<evidence type="ECO:0000313" key="3">
    <source>
        <dbReference type="EMBL" id="MCM1981296.1"/>
    </source>
</evidence>
<dbReference type="Proteomes" id="UP000031561">
    <property type="component" value="Unassembled WGS sequence"/>
</dbReference>
<evidence type="ECO:0000256" key="2">
    <source>
        <dbReference type="SAM" id="SignalP"/>
    </source>
</evidence>
<comment type="caution">
    <text evidence="3">The sequence shown here is derived from an EMBL/GenBank/DDBJ whole genome shotgun (WGS) entry which is preliminary data.</text>
</comment>
<gene>
    <name evidence="3" type="ORF">QQ91_0000410</name>
</gene>
<sequence>MSRWFHPTAAIAASALVASLSLPMLVRAEPTVTHEALGVTFESPSGFSEVQALARDTVGIVYPSDLDPQMVIRFAEIERDPESWVQMSPQEMMGYAKYLFTGNNAPAQEYSQREFFGAPLTGEAQTQRTRNGYRYTELYLVPLAQSDRTLAIAFESDTRLPLQTVETAIKTVTQSLREQQKPRQKKQKPAAKQSYIERAKGF</sequence>
<reference evidence="3 4" key="1">
    <citation type="journal article" date="2015" name="Genome Announc.">
        <title>Draft Genome Sequence of Filamentous Marine Cyanobacterium Lyngbya confervoides Strain BDU141951.</title>
        <authorList>
            <person name="Chandrababunaidu M.M."/>
            <person name="Sen D."/>
            <person name="Tripathy S."/>
        </authorList>
    </citation>
    <scope>NUCLEOTIDE SEQUENCE [LARGE SCALE GENOMIC DNA]</scope>
    <source>
        <strain evidence="3 4">BDU141951</strain>
    </source>
</reference>
<proteinExistence type="predicted"/>
<dbReference type="RefSeq" id="WP_166278575.1">
    <property type="nucleotide sequence ID" value="NZ_JTHE03000004.1"/>
</dbReference>
<evidence type="ECO:0000313" key="4">
    <source>
        <dbReference type="Proteomes" id="UP000031561"/>
    </source>
</evidence>
<accession>A0ABD4SYS7</accession>
<feature type="signal peptide" evidence="2">
    <location>
        <begin position="1"/>
        <end position="28"/>
    </location>
</feature>
<name>A0ABD4SYS7_9CYAN</name>
<protein>
    <submittedName>
        <fullName evidence="3">Uncharacterized protein</fullName>
    </submittedName>
</protein>
<keyword evidence="2" id="KW-0732">Signal</keyword>
<feature type="region of interest" description="Disordered" evidence="1">
    <location>
        <begin position="174"/>
        <end position="202"/>
    </location>
</feature>
<dbReference type="AlphaFoldDB" id="A0ABD4SYS7"/>
<organism evidence="3 4">
    <name type="scientific">Lyngbya confervoides BDU141951</name>
    <dbReference type="NCBI Taxonomy" id="1574623"/>
    <lineage>
        <taxon>Bacteria</taxon>
        <taxon>Bacillati</taxon>
        <taxon>Cyanobacteriota</taxon>
        <taxon>Cyanophyceae</taxon>
        <taxon>Oscillatoriophycideae</taxon>
        <taxon>Oscillatoriales</taxon>
        <taxon>Microcoleaceae</taxon>
        <taxon>Lyngbya</taxon>
    </lineage>
</organism>
<dbReference type="EMBL" id="JTHE03000004">
    <property type="protein sequence ID" value="MCM1981296.1"/>
    <property type="molecule type" value="Genomic_DNA"/>
</dbReference>
<keyword evidence="4" id="KW-1185">Reference proteome</keyword>
<evidence type="ECO:0000256" key="1">
    <source>
        <dbReference type="SAM" id="MobiDB-lite"/>
    </source>
</evidence>
<feature type="chain" id="PRO_5044756013" evidence="2">
    <location>
        <begin position="29"/>
        <end position="202"/>
    </location>
</feature>